<dbReference type="InterPro" id="IPR004882">
    <property type="entry name" value="Luc7-rel"/>
</dbReference>
<comment type="caution">
    <text evidence="3">The sequence shown here is derived from an EMBL/GenBank/DDBJ whole genome shotgun (WGS) entry which is preliminary data.</text>
</comment>
<feature type="region of interest" description="Disordered" evidence="2">
    <location>
        <begin position="1"/>
        <end position="27"/>
    </location>
</feature>
<dbReference type="GO" id="GO:0003729">
    <property type="term" value="F:mRNA binding"/>
    <property type="evidence" value="ECO:0007669"/>
    <property type="project" value="InterPro"/>
</dbReference>
<sequence length="320" mass="36654">MNRNKALLDSLMGPSRNVSKKDKGSEPEFLRDDVCKSFLIGYCPDHALAKKIEEGRAEFDRESILRPCTKIHAIGLREEFKAHKDCEKYKGKYEESLYKLVQKAVDEVESKVAHEYRKRDEMNIQPGSSERMCDLCGTKYKLMKADINVADLSGNPFKPDDHEYSDLHKGYVKLRAKYDELHEKMREADEAKTKAREESETRRAAEKAERAEKKAARAAEKKEKKEKEEGKEGEEGEEGEEGDSKRKRSGSREKRRRRRDDREESPEKQRSRSGGGRDGGRRDGGGRDGGRRDGGGRSERESGGRGGRRERSDSRPRGRR</sequence>
<protein>
    <recommendedName>
        <fullName evidence="5">Luc7-like protein 3</fullName>
    </recommendedName>
</protein>
<organism evidence="3 4">
    <name type="scientific">Polarella glacialis</name>
    <name type="common">Dinoflagellate</name>
    <dbReference type="NCBI Taxonomy" id="89957"/>
    <lineage>
        <taxon>Eukaryota</taxon>
        <taxon>Sar</taxon>
        <taxon>Alveolata</taxon>
        <taxon>Dinophyceae</taxon>
        <taxon>Suessiales</taxon>
        <taxon>Suessiaceae</taxon>
        <taxon>Polarella</taxon>
    </lineage>
</organism>
<evidence type="ECO:0000256" key="2">
    <source>
        <dbReference type="SAM" id="MobiDB-lite"/>
    </source>
</evidence>
<evidence type="ECO:0000256" key="1">
    <source>
        <dbReference type="ARBA" id="ARBA00005655"/>
    </source>
</evidence>
<feature type="compositionally biased region" description="Basic and acidic residues" evidence="2">
    <location>
        <begin position="278"/>
        <end position="320"/>
    </location>
</feature>
<feature type="compositionally biased region" description="Basic residues" evidence="2">
    <location>
        <begin position="245"/>
        <end position="259"/>
    </location>
</feature>
<feature type="region of interest" description="Disordered" evidence="2">
    <location>
        <begin position="186"/>
        <end position="320"/>
    </location>
</feature>
<feature type="compositionally biased region" description="Acidic residues" evidence="2">
    <location>
        <begin position="231"/>
        <end position="241"/>
    </location>
</feature>
<dbReference type="AlphaFoldDB" id="A0A813JHW3"/>
<dbReference type="PANTHER" id="PTHR12375">
    <property type="entry name" value="RNA-BINDING PROTEIN LUC7-RELATED"/>
    <property type="match status" value="1"/>
</dbReference>
<evidence type="ECO:0000313" key="3">
    <source>
        <dbReference type="EMBL" id="CAE8682112.1"/>
    </source>
</evidence>
<feature type="compositionally biased region" description="Basic and acidic residues" evidence="2">
    <location>
        <begin position="260"/>
        <end position="270"/>
    </location>
</feature>
<evidence type="ECO:0000313" key="4">
    <source>
        <dbReference type="Proteomes" id="UP000626109"/>
    </source>
</evidence>
<dbReference type="GO" id="GO:0006376">
    <property type="term" value="P:mRNA splice site recognition"/>
    <property type="evidence" value="ECO:0007669"/>
    <property type="project" value="InterPro"/>
</dbReference>
<proteinExistence type="inferred from homology"/>
<dbReference type="GO" id="GO:0005685">
    <property type="term" value="C:U1 snRNP"/>
    <property type="evidence" value="ECO:0007669"/>
    <property type="project" value="InterPro"/>
</dbReference>
<name>A0A813JHW3_POLGL</name>
<accession>A0A813JHW3</accession>
<reference evidence="3" key="1">
    <citation type="submission" date="2021-02" db="EMBL/GenBank/DDBJ databases">
        <authorList>
            <person name="Dougan E. K."/>
            <person name="Rhodes N."/>
            <person name="Thang M."/>
            <person name="Chan C."/>
        </authorList>
    </citation>
    <scope>NUCLEOTIDE SEQUENCE</scope>
</reference>
<comment type="similarity">
    <text evidence="1">Belongs to the Luc7 family.</text>
</comment>
<evidence type="ECO:0008006" key="5">
    <source>
        <dbReference type="Google" id="ProtNLM"/>
    </source>
</evidence>
<dbReference type="Proteomes" id="UP000626109">
    <property type="component" value="Unassembled WGS sequence"/>
</dbReference>
<dbReference type="EMBL" id="CAJNNW010026036">
    <property type="protein sequence ID" value="CAE8682112.1"/>
    <property type="molecule type" value="Genomic_DNA"/>
</dbReference>
<feature type="compositionally biased region" description="Basic and acidic residues" evidence="2">
    <location>
        <begin position="186"/>
        <end position="230"/>
    </location>
</feature>
<dbReference type="Pfam" id="PF03194">
    <property type="entry name" value="LUC7"/>
    <property type="match status" value="1"/>
</dbReference>
<gene>
    <name evidence="3" type="ORF">PGLA2088_LOCUS22791</name>
</gene>